<dbReference type="Gene3D" id="3.10.450.50">
    <property type="match status" value="1"/>
</dbReference>
<keyword evidence="3" id="KW-1185">Reference proteome</keyword>
<comment type="caution">
    <text evidence="2">The sequence shown here is derived from an EMBL/GenBank/DDBJ whole genome shotgun (WGS) entry which is preliminary data.</text>
</comment>
<dbReference type="InterPro" id="IPR032710">
    <property type="entry name" value="NTF2-like_dom_sf"/>
</dbReference>
<dbReference type="PANTHER" id="PTHR34957:SF1">
    <property type="entry name" value="NUCLEAR TRANSPORT FACTOR 2 (NTF2) FAMILY PROTEIN"/>
    <property type="match status" value="1"/>
</dbReference>
<evidence type="ECO:0000313" key="2">
    <source>
        <dbReference type="EMBL" id="CAB9504251.1"/>
    </source>
</evidence>
<reference evidence="2" key="1">
    <citation type="submission" date="2020-06" db="EMBL/GenBank/DDBJ databases">
        <authorList>
            <consortium name="Plant Systems Biology data submission"/>
        </authorList>
    </citation>
    <scope>NUCLEOTIDE SEQUENCE</scope>
    <source>
        <strain evidence="2">D6</strain>
    </source>
</reference>
<gene>
    <name evidence="2" type="ORF">SEMRO_190_G081980.1</name>
</gene>
<sequence length="230" mass="25085">MVLADGTRKMVSNVTVLNRGSFLSFVVLCFFFGRSTAWEQRIPTRQSVVSEGRRSFVLFSSDTAGGQDPVLRLPIMEAELAILGSDEDPTDLKTAIGDAKTAAEFGVRRSQLEFYDAFSNGDLEAMETVWSTESDVRCVHPGLPSIEGREAVMASWKQIFSGGKGKFSIEPARVQIEICGLTAICTCVEKAEGGGQLEALNIYKREGGSWRMTLHMAGPVVVQRGGEAFF</sequence>
<dbReference type="OrthoDB" id="43901at2759"/>
<dbReference type="PANTHER" id="PTHR34957">
    <property type="entry name" value="NUCLEAR TRANSPORT FACTOR 2 (NTF2) FAMILY PROTEIN"/>
    <property type="match status" value="1"/>
</dbReference>
<proteinExistence type="predicted"/>
<dbReference type="Pfam" id="PF13474">
    <property type="entry name" value="SnoaL_3"/>
    <property type="match status" value="1"/>
</dbReference>
<dbReference type="InterPro" id="IPR037401">
    <property type="entry name" value="SnoaL-like"/>
</dbReference>
<accession>A0A9N8H7S1</accession>
<name>A0A9N8H7S1_9STRA</name>
<dbReference type="EMBL" id="CAICTM010000189">
    <property type="protein sequence ID" value="CAB9504251.1"/>
    <property type="molecule type" value="Genomic_DNA"/>
</dbReference>
<evidence type="ECO:0000313" key="3">
    <source>
        <dbReference type="Proteomes" id="UP001153069"/>
    </source>
</evidence>
<dbReference type="Proteomes" id="UP001153069">
    <property type="component" value="Unassembled WGS sequence"/>
</dbReference>
<evidence type="ECO:0000259" key="1">
    <source>
        <dbReference type="Pfam" id="PF13474"/>
    </source>
</evidence>
<dbReference type="SUPFAM" id="SSF54427">
    <property type="entry name" value="NTF2-like"/>
    <property type="match status" value="1"/>
</dbReference>
<feature type="domain" description="SnoaL-like" evidence="1">
    <location>
        <begin position="113"/>
        <end position="215"/>
    </location>
</feature>
<organism evidence="2 3">
    <name type="scientific">Seminavis robusta</name>
    <dbReference type="NCBI Taxonomy" id="568900"/>
    <lineage>
        <taxon>Eukaryota</taxon>
        <taxon>Sar</taxon>
        <taxon>Stramenopiles</taxon>
        <taxon>Ochrophyta</taxon>
        <taxon>Bacillariophyta</taxon>
        <taxon>Bacillariophyceae</taxon>
        <taxon>Bacillariophycidae</taxon>
        <taxon>Naviculales</taxon>
        <taxon>Naviculaceae</taxon>
        <taxon>Seminavis</taxon>
    </lineage>
</organism>
<dbReference type="AlphaFoldDB" id="A0A9N8H7S1"/>
<protein>
    <submittedName>
        <fullName evidence="2">Inherit from bactNOG: 3-dehydroquinate dehydratase</fullName>
    </submittedName>
</protein>